<name>A0A3B0PG93_MYCSY</name>
<evidence type="ECO:0000313" key="8">
    <source>
        <dbReference type="EMBL" id="SYV92414.1"/>
    </source>
</evidence>
<gene>
    <name evidence="7 8" type="primary">rpsT</name>
    <name evidence="8" type="ORF">NCTC10124_00133</name>
    <name evidence="9" type="ORF">OIE46_00425</name>
</gene>
<dbReference type="GeneID" id="93529882"/>
<organism evidence="8 10">
    <name type="scientific">Mycoplasmopsis synoviae</name>
    <name type="common">Mycoplasma synoviae</name>
    <dbReference type="NCBI Taxonomy" id="2109"/>
    <lineage>
        <taxon>Bacteria</taxon>
        <taxon>Bacillati</taxon>
        <taxon>Mycoplasmatota</taxon>
        <taxon>Mycoplasmoidales</taxon>
        <taxon>Metamycoplasmataceae</taxon>
        <taxon>Mycoplasmopsis</taxon>
    </lineage>
</organism>
<evidence type="ECO:0000256" key="7">
    <source>
        <dbReference type="HAMAP-Rule" id="MF_00500"/>
    </source>
</evidence>
<evidence type="ECO:0000313" key="10">
    <source>
        <dbReference type="Proteomes" id="UP000259328"/>
    </source>
</evidence>
<evidence type="ECO:0000313" key="9">
    <source>
        <dbReference type="EMBL" id="UZW64551.1"/>
    </source>
</evidence>
<comment type="similarity">
    <text evidence="1 7">Belongs to the bacterial ribosomal protein bS20 family.</text>
</comment>
<evidence type="ECO:0000256" key="3">
    <source>
        <dbReference type="ARBA" id="ARBA00022884"/>
    </source>
</evidence>
<evidence type="ECO:0000256" key="4">
    <source>
        <dbReference type="ARBA" id="ARBA00022980"/>
    </source>
</evidence>
<dbReference type="Proteomes" id="UP000259328">
    <property type="component" value="Chromosome"/>
</dbReference>
<dbReference type="PANTHER" id="PTHR33398:SF1">
    <property type="entry name" value="SMALL RIBOSOMAL SUBUNIT PROTEIN BS20C"/>
    <property type="match status" value="1"/>
</dbReference>
<dbReference type="Proteomes" id="UP001164481">
    <property type="component" value="Chromosome"/>
</dbReference>
<evidence type="ECO:0000256" key="1">
    <source>
        <dbReference type="ARBA" id="ARBA00007634"/>
    </source>
</evidence>
<keyword evidence="5 7" id="KW-0687">Ribonucleoprotein</keyword>
<comment type="function">
    <text evidence="7">Binds directly to 16S ribosomal RNA.</text>
</comment>
<dbReference type="SUPFAM" id="SSF46992">
    <property type="entry name" value="Ribosomal protein S20"/>
    <property type="match status" value="1"/>
</dbReference>
<sequence length="88" mass="9862">MANIKSKIKNISRIETARVKNAAIKSRVKKAIRKAREAILENSPKAQELVNKAHHEIGKAVSKGVMHLNKGARKSSRLDLFYNKTKAQ</sequence>
<evidence type="ECO:0000256" key="5">
    <source>
        <dbReference type="ARBA" id="ARBA00023274"/>
    </source>
</evidence>
<reference evidence="10" key="1">
    <citation type="submission" date="2018-06" db="EMBL/GenBank/DDBJ databases">
        <authorList>
            <consortium name="Pathogen Informatics"/>
        </authorList>
    </citation>
    <scope>NUCLEOTIDE SEQUENCE [LARGE SCALE GENOMIC DNA]</scope>
    <source>
        <strain evidence="10">NCTC10124</strain>
    </source>
</reference>
<dbReference type="AlphaFoldDB" id="A0A3B0PG93"/>
<dbReference type="HAMAP" id="MF_00500">
    <property type="entry name" value="Ribosomal_bS20"/>
    <property type="match status" value="1"/>
</dbReference>
<dbReference type="EMBL" id="LS991953">
    <property type="protein sequence ID" value="SYV92414.1"/>
    <property type="molecule type" value="Genomic_DNA"/>
</dbReference>
<dbReference type="Pfam" id="PF01649">
    <property type="entry name" value="Ribosomal_S20p"/>
    <property type="match status" value="1"/>
</dbReference>
<dbReference type="GO" id="GO:0006412">
    <property type="term" value="P:translation"/>
    <property type="evidence" value="ECO:0007669"/>
    <property type="project" value="UniProtKB-UniRule"/>
</dbReference>
<dbReference type="GO" id="GO:0015935">
    <property type="term" value="C:small ribosomal subunit"/>
    <property type="evidence" value="ECO:0007669"/>
    <property type="project" value="TreeGrafter"/>
</dbReference>
<keyword evidence="3 7" id="KW-0694">RNA-binding</keyword>
<dbReference type="PANTHER" id="PTHR33398">
    <property type="entry name" value="30S RIBOSOMAL PROTEIN S20"/>
    <property type="match status" value="1"/>
</dbReference>
<dbReference type="EMBL" id="CP107525">
    <property type="protein sequence ID" value="UZW64551.1"/>
    <property type="molecule type" value="Genomic_DNA"/>
</dbReference>
<reference evidence="9" key="4">
    <citation type="submission" date="2022-11" db="EMBL/GenBank/DDBJ databases">
        <title>complete genomes of mycoplasma synoviae ZX313 strain and SD2 strain.</title>
        <authorList>
            <person name="Zhong Q."/>
        </authorList>
    </citation>
    <scope>NUCLEOTIDE SEQUENCE</scope>
    <source>
        <strain evidence="9">SD2</strain>
    </source>
</reference>
<proteinExistence type="inferred from homology"/>
<evidence type="ECO:0000256" key="6">
    <source>
        <dbReference type="ARBA" id="ARBA00035136"/>
    </source>
</evidence>
<keyword evidence="4 7" id="KW-0689">Ribosomal protein</keyword>
<dbReference type="GO" id="GO:0070181">
    <property type="term" value="F:small ribosomal subunit rRNA binding"/>
    <property type="evidence" value="ECO:0007669"/>
    <property type="project" value="TreeGrafter"/>
</dbReference>
<keyword evidence="2 7" id="KW-0699">rRNA-binding</keyword>
<accession>A0A3B0PG93</accession>
<evidence type="ECO:0000256" key="2">
    <source>
        <dbReference type="ARBA" id="ARBA00022730"/>
    </source>
</evidence>
<reference evidence="9" key="3">
    <citation type="submission" date="2022-10" db="EMBL/GenBank/DDBJ databases">
        <authorList>
            <person name="Wei X."/>
        </authorList>
    </citation>
    <scope>NUCLEOTIDE SEQUENCE</scope>
    <source>
        <strain evidence="9">SD2</strain>
    </source>
</reference>
<dbReference type="InterPro" id="IPR002583">
    <property type="entry name" value="Ribosomal_bS20"/>
</dbReference>
<dbReference type="InterPro" id="IPR036510">
    <property type="entry name" value="Ribosomal_bS20_sf"/>
</dbReference>
<dbReference type="GO" id="GO:0003735">
    <property type="term" value="F:structural constituent of ribosome"/>
    <property type="evidence" value="ECO:0007669"/>
    <property type="project" value="InterPro"/>
</dbReference>
<dbReference type="Gene3D" id="1.20.58.110">
    <property type="entry name" value="Ribosomal protein S20"/>
    <property type="match status" value="1"/>
</dbReference>
<dbReference type="GO" id="GO:0005829">
    <property type="term" value="C:cytosol"/>
    <property type="evidence" value="ECO:0007669"/>
    <property type="project" value="TreeGrafter"/>
</dbReference>
<reference evidence="8" key="2">
    <citation type="submission" date="2018-06" db="EMBL/GenBank/DDBJ databases">
        <authorList>
            <consortium name="Pathogen Informatics"/>
            <person name="Doyle S."/>
        </authorList>
    </citation>
    <scope>NUCLEOTIDE SEQUENCE</scope>
    <source>
        <strain evidence="8">NCTC10124</strain>
    </source>
</reference>
<dbReference type="RefSeq" id="WP_020002790.1">
    <property type="nucleotide sequence ID" value="NZ_CP034544.1"/>
</dbReference>
<protein>
    <recommendedName>
        <fullName evidence="6 7">Small ribosomal subunit protein bS20</fullName>
    </recommendedName>
</protein>
<dbReference type="NCBIfam" id="TIGR00029">
    <property type="entry name" value="S20"/>
    <property type="match status" value="1"/>
</dbReference>